<keyword evidence="4 6" id="KW-0808">Transferase</keyword>
<dbReference type="KEGG" id="bana:BARAN1_0139"/>
<dbReference type="InterPro" id="IPR050596">
    <property type="entry name" value="AspAT/PAT-like"/>
</dbReference>
<dbReference type="InterPro" id="IPR015421">
    <property type="entry name" value="PyrdxlP-dep_Trfase_major"/>
</dbReference>
<keyword evidence="9" id="KW-1185">Reference proteome</keyword>
<evidence type="ECO:0000313" key="8">
    <source>
        <dbReference type="EMBL" id="SQD92164.1"/>
    </source>
</evidence>
<comment type="similarity">
    <text evidence="2 6">Belongs to the class-I pyridoxal-phosphate-dependent aminotransferase family.</text>
</comment>
<dbReference type="Gene3D" id="3.90.1150.10">
    <property type="entry name" value="Aspartate Aminotransferase, domain 1"/>
    <property type="match status" value="1"/>
</dbReference>
<dbReference type="PROSITE" id="PS00105">
    <property type="entry name" value="AA_TRANSFER_CLASS_1"/>
    <property type="match status" value="1"/>
</dbReference>
<gene>
    <name evidence="8" type="ORF">BARAN1_0139</name>
</gene>
<dbReference type="EMBL" id="LS483254">
    <property type="protein sequence ID" value="SQD92164.1"/>
    <property type="molecule type" value="Genomic_DNA"/>
</dbReference>
<dbReference type="InterPro" id="IPR015424">
    <property type="entry name" value="PyrdxlP-dep_Trfase"/>
</dbReference>
<sequence>MPKLSARSVAAPASPIRRLYPLAVEAKKRGKKVYHLNIGQPDIPTPAAFMRGVHEATVKVLDYAPSPGIPEAMEALARYYGECGLQVAKEEVLITIGGSEGITFALTIACDPGDQVLVPEPFYPNYLGYARLTNVEIVPITTCREDGFHLPPRREIEAHIGPRTKAILFSHPGNPTGVVYTKAELEMVVDIALRHDLFIISDEVYREFVYEGGHTSLLTFSEVRDRAILVDSISKRLSACGARIGAFVSRNKDVMAAANKCATIRLSAPTFEQLGLVAFMADPNHRAVVEEMIGEYRMRRDLFCKELLDIPGITFRVPEGAFYVMMGLPVEDSEAFIRWMLTDYPGPETVMLAPGSGFYVTPGLGKDEARGAYVLKADDLRRACAVLADGLSTFNRARAGEVVAGRG</sequence>
<dbReference type="InterPro" id="IPR004838">
    <property type="entry name" value="NHTrfase_class1_PyrdxlP-BS"/>
</dbReference>
<dbReference type="OrthoDB" id="9802328at2"/>
<dbReference type="CDD" id="cd00609">
    <property type="entry name" value="AAT_like"/>
    <property type="match status" value="1"/>
</dbReference>
<keyword evidence="5" id="KW-0663">Pyridoxal phosphate</keyword>
<dbReference type="InterPro" id="IPR015422">
    <property type="entry name" value="PyrdxlP-dep_Trfase_small"/>
</dbReference>
<dbReference type="RefSeq" id="WP_122030420.1">
    <property type="nucleotide sequence ID" value="NZ_LS483254.1"/>
</dbReference>
<dbReference type="AlphaFoldDB" id="A0A2X3MJJ3"/>
<evidence type="ECO:0000256" key="4">
    <source>
        <dbReference type="ARBA" id="ARBA00022679"/>
    </source>
</evidence>
<evidence type="ECO:0000256" key="5">
    <source>
        <dbReference type="ARBA" id="ARBA00022898"/>
    </source>
</evidence>
<reference evidence="9" key="1">
    <citation type="submission" date="2018-05" db="EMBL/GenBank/DDBJ databases">
        <authorList>
            <person name="Hao L."/>
        </authorList>
    </citation>
    <scope>NUCLEOTIDE SEQUENCE [LARGE SCALE GENOMIC DNA]</scope>
</reference>
<dbReference type="SUPFAM" id="SSF53383">
    <property type="entry name" value="PLP-dependent transferases"/>
    <property type="match status" value="1"/>
</dbReference>
<evidence type="ECO:0000256" key="3">
    <source>
        <dbReference type="ARBA" id="ARBA00022576"/>
    </source>
</evidence>
<evidence type="ECO:0000256" key="1">
    <source>
        <dbReference type="ARBA" id="ARBA00001933"/>
    </source>
</evidence>
<comment type="cofactor">
    <cofactor evidence="1 6">
        <name>pyridoxal 5'-phosphate</name>
        <dbReference type="ChEBI" id="CHEBI:597326"/>
    </cofactor>
</comment>
<dbReference type="PANTHER" id="PTHR46383:SF1">
    <property type="entry name" value="ASPARTATE AMINOTRANSFERASE"/>
    <property type="match status" value="1"/>
</dbReference>
<evidence type="ECO:0000256" key="6">
    <source>
        <dbReference type="RuleBase" id="RU000481"/>
    </source>
</evidence>
<dbReference type="GO" id="GO:0008483">
    <property type="term" value="F:transaminase activity"/>
    <property type="evidence" value="ECO:0007669"/>
    <property type="project" value="UniProtKB-KW"/>
</dbReference>
<proteinExistence type="inferred from homology"/>
<dbReference type="Gene3D" id="3.40.640.10">
    <property type="entry name" value="Type I PLP-dependent aspartate aminotransferase-like (Major domain)"/>
    <property type="match status" value="1"/>
</dbReference>
<dbReference type="GO" id="GO:0006520">
    <property type="term" value="P:amino acid metabolic process"/>
    <property type="evidence" value="ECO:0007669"/>
    <property type="project" value="InterPro"/>
</dbReference>
<protein>
    <recommendedName>
        <fullName evidence="6">Aminotransferase</fullName>
        <ecNumber evidence="6">2.6.1.-</ecNumber>
    </recommendedName>
</protein>
<dbReference type="PANTHER" id="PTHR46383">
    <property type="entry name" value="ASPARTATE AMINOTRANSFERASE"/>
    <property type="match status" value="1"/>
</dbReference>
<feature type="domain" description="Aminotransferase class I/classII large" evidence="7">
    <location>
        <begin position="32"/>
        <end position="366"/>
    </location>
</feature>
<dbReference type="Proteomes" id="UP000249818">
    <property type="component" value="Chromosome BARAN1"/>
</dbReference>
<accession>A0A2X3MJJ3</accession>
<name>A0A2X3MJJ3_9BACT</name>
<dbReference type="Pfam" id="PF00155">
    <property type="entry name" value="Aminotran_1_2"/>
    <property type="match status" value="1"/>
</dbReference>
<dbReference type="NCBIfam" id="NF005744">
    <property type="entry name" value="PRK07568.1"/>
    <property type="match status" value="1"/>
</dbReference>
<dbReference type="InterPro" id="IPR004839">
    <property type="entry name" value="Aminotransferase_I/II_large"/>
</dbReference>
<keyword evidence="3 6" id="KW-0032">Aminotransferase</keyword>
<evidence type="ECO:0000313" key="9">
    <source>
        <dbReference type="Proteomes" id="UP000249818"/>
    </source>
</evidence>
<evidence type="ECO:0000259" key="7">
    <source>
        <dbReference type="Pfam" id="PF00155"/>
    </source>
</evidence>
<organism evidence="8 9">
    <name type="scientific">Candidatus Bipolaricaulis anaerobius</name>
    <dbReference type="NCBI Taxonomy" id="2026885"/>
    <lineage>
        <taxon>Bacteria</taxon>
        <taxon>Candidatus Bipolaricaulota</taxon>
        <taxon>Candidatus Bipolaricaulia</taxon>
        <taxon>Candidatus Bipolaricaulales</taxon>
        <taxon>Candidatus Bipolaricaulaceae</taxon>
        <taxon>Candidatus Bipolaricaulis</taxon>
    </lineage>
</organism>
<dbReference type="EC" id="2.6.1.-" evidence="6"/>
<evidence type="ECO:0000256" key="2">
    <source>
        <dbReference type="ARBA" id="ARBA00007441"/>
    </source>
</evidence>
<dbReference type="GO" id="GO:0030170">
    <property type="term" value="F:pyridoxal phosphate binding"/>
    <property type="evidence" value="ECO:0007669"/>
    <property type="project" value="InterPro"/>
</dbReference>